<name>X0V246_9ZZZZ</name>
<proteinExistence type="predicted"/>
<comment type="caution">
    <text evidence="1">The sequence shown here is derived from an EMBL/GenBank/DDBJ whole genome shotgun (WGS) entry which is preliminary data.</text>
</comment>
<reference evidence="1" key="1">
    <citation type="journal article" date="2014" name="Front. Microbiol.">
        <title>High frequency of phylogenetically diverse reductive dehalogenase-homologous genes in deep subseafloor sedimentary metagenomes.</title>
        <authorList>
            <person name="Kawai M."/>
            <person name="Futagami T."/>
            <person name="Toyoda A."/>
            <person name="Takaki Y."/>
            <person name="Nishi S."/>
            <person name="Hori S."/>
            <person name="Arai W."/>
            <person name="Tsubouchi T."/>
            <person name="Morono Y."/>
            <person name="Uchiyama I."/>
            <person name="Ito T."/>
            <person name="Fujiyama A."/>
            <person name="Inagaki F."/>
            <person name="Takami H."/>
        </authorList>
    </citation>
    <scope>NUCLEOTIDE SEQUENCE</scope>
    <source>
        <strain evidence="1">Expedition CK06-06</strain>
    </source>
</reference>
<dbReference type="EMBL" id="BARS01029518">
    <property type="protein sequence ID" value="GAG05467.1"/>
    <property type="molecule type" value="Genomic_DNA"/>
</dbReference>
<organism evidence="1">
    <name type="scientific">marine sediment metagenome</name>
    <dbReference type="NCBI Taxonomy" id="412755"/>
    <lineage>
        <taxon>unclassified sequences</taxon>
        <taxon>metagenomes</taxon>
        <taxon>ecological metagenomes</taxon>
    </lineage>
</organism>
<dbReference type="AlphaFoldDB" id="X0V246"/>
<sequence>YDITGVVSFIKEHFDNFSETGLGCFMSRDSALNRTPDGNLCITSSITLAPFDLGVNQKFGLRSVASEIDGIDEVMIRLERTSGQPKDWKRLNKAFLDNLRQQFLIWRSIEKEVMETYRNRTLTILGEQNA</sequence>
<gene>
    <name evidence="1" type="ORF">S01H1_46135</name>
</gene>
<protein>
    <submittedName>
        <fullName evidence="1">Uncharacterized protein</fullName>
    </submittedName>
</protein>
<feature type="non-terminal residue" evidence="1">
    <location>
        <position position="1"/>
    </location>
</feature>
<evidence type="ECO:0000313" key="1">
    <source>
        <dbReference type="EMBL" id="GAG05467.1"/>
    </source>
</evidence>
<accession>X0V246</accession>